<reference evidence="9 10" key="1">
    <citation type="submission" date="2019-04" db="EMBL/GenBank/DDBJ databases">
        <title>Genome sequence of strain shin9-1.</title>
        <authorList>
            <person name="Gao J."/>
            <person name="Sun J."/>
        </authorList>
    </citation>
    <scope>NUCLEOTIDE SEQUENCE [LARGE SCALE GENOMIC DNA]</scope>
    <source>
        <strain evidence="10">shin9-1</strain>
    </source>
</reference>
<dbReference type="RefSeq" id="WP_136599484.1">
    <property type="nucleotide sequence ID" value="NZ_STGV01000005.1"/>
</dbReference>
<keyword evidence="6" id="KW-0812">Transmembrane</keyword>
<evidence type="ECO:0000256" key="8">
    <source>
        <dbReference type="ARBA" id="ARBA00023136"/>
    </source>
</evidence>
<evidence type="ECO:0000256" key="3">
    <source>
        <dbReference type="ARBA" id="ARBA00004991"/>
    </source>
</evidence>
<evidence type="ECO:0000256" key="5">
    <source>
        <dbReference type="ARBA" id="ARBA00022679"/>
    </source>
</evidence>
<dbReference type="InterPro" id="IPR029044">
    <property type="entry name" value="Nucleotide-diphossugar_trans"/>
</dbReference>
<keyword evidence="5 9" id="KW-0808">Transferase</keyword>
<protein>
    <submittedName>
        <fullName evidence="9">Glycosyltransferase</fullName>
    </submittedName>
</protein>
<evidence type="ECO:0000256" key="6">
    <source>
        <dbReference type="ARBA" id="ARBA00022692"/>
    </source>
</evidence>
<evidence type="ECO:0000313" key="9">
    <source>
        <dbReference type="EMBL" id="THV21434.1"/>
    </source>
</evidence>
<keyword evidence="7" id="KW-1133">Transmembrane helix</keyword>
<dbReference type="OrthoDB" id="9814255at2"/>
<evidence type="ECO:0000256" key="2">
    <source>
        <dbReference type="ARBA" id="ARBA00004760"/>
    </source>
</evidence>
<dbReference type="SUPFAM" id="SSF53448">
    <property type="entry name" value="Nucleotide-diphospho-sugar transferases"/>
    <property type="match status" value="1"/>
</dbReference>
<dbReference type="InterPro" id="IPR025993">
    <property type="entry name" value="Ceramide_glucosylTrfase"/>
</dbReference>
<evidence type="ECO:0000313" key="10">
    <source>
        <dbReference type="Proteomes" id="UP000308828"/>
    </source>
</evidence>
<comment type="pathway">
    <text evidence="2">Lipid metabolism; sphingolipid metabolism.</text>
</comment>
<comment type="pathway">
    <text evidence="3">Sphingolipid metabolism.</text>
</comment>
<evidence type="ECO:0000256" key="1">
    <source>
        <dbReference type="ARBA" id="ARBA00004141"/>
    </source>
</evidence>
<gene>
    <name evidence="9" type="ORF">FAA97_15585</name>
</gene>
<evidence type="ECO:0000256" key="7">
    <source>
        <dbReference type="ARBA" id="ARBA00022989"/>
    </source>
</evidence>
<dbReference type="Gene3D" id="3.90.550.10">
    <property type="entry name" value="Spore Coat Polysaccharide Biosynthesis Protein SpsA, Chain A"/>
    <property type="match status" value="1"/>
</dbReference>
<evidence type="ECO:0000256" key="4">
    <source>
        <dbReference type="ARBA" id="ARBA00022676"/>
    </source>
</evidence>
<dbReference type="EMBL" id="STGV01000005">
    <property type="protein sequence ID" value="THV21434.1"/>
    <property type="molecule type" value="Genomic_DNA"/>
</dbReference>
<accession>A0A4S8P1F6</accession>
<dbReference type="GO" id="GO:0008120">
    <property type="term" value="F:ceramide glucosyltransferase activity"/>
    <property type="evidence" value="ECO:0007669"/>
    <property type="project" value="TreeGrafter"/>
</dbReference>
<proteinExistence type="predicted"/>
<dbReference type="GO" id="GO:0006679">
    <property type="term" value="P:glucosylceramide biosynthetic process"/>
    <property type="evidence" value="ECO:0007669"/>
    <property type="project" value="TreeGrafter"/>
</dbReference>
<dbReference type="Proteomes" id="UP000308828">
    <property type="component" value="Unassembled WGS sequence"/>
</dbReference>
<dbReference type="Pfam" id="PF13506">
    <property type="entry name" value="Glyco_transf_21"/>
    <property type="match status" value="1"/>
</dbReference>
<dbReference type="CDD" id="cd02520">
    <property type="entry name" value="Glucosylceramide_synthase"/>
    <property type="match status" value="1"/>
</dbReference>
<comment type="subcellular location">
    <subcellularLocation>
        <location evidence="1">Membrane</location>
        <topology evidence="1">Multi-pass membrane protein</topology>
    </subcellularLocation>
</comment>
<dbReference type="GO" id="GO:0016020">
    <property type="term" value="C:membrane"/>
    <property type="evidence" value="ECO:0007669"/>
    <property type="project" value="UniProtKB-SubCell"/>
</dbReference>
<dbReference type="AlphaFoldDB" id="A0A4S8P1F6"/>
<keyword evidence="4" id="KW-0328">Glycosyltransferase</keyword>
<organism evidence="9 10">
    <name type="scientific">Peteryoungia ipomoeae</name>
    <dbReference type="NCBI Taxonomy" id="1210932"/>
    <lineage>
        <taxon>Bacteria</taxon>
        <taxon>Pseudomonadati</taxon>
        <taxon>Pseudomonadota</taxon>
        <taxon>Alphaproteobacteria</taxon>
        <taxon>Hyphomicrobiales</taxon>
        <taxon>Rhizobiaceae</taxon>
        <taxon>Peteryoungia</taxon>
    </lineage>
</organism>
<keyword evidence="10" id="KW-1185">Reference proteome</keyword>
<dbReference type="PANTHER" id="PTHR12726:SF0">
    <property type="entry name" value="CERAMIDE GLUCOSYLTRANSFERASE"/>
    <property type="match status" value="1"/>
</dbReference>
<name>A0A4S8P1F6_9HYPH</name>
<keyword evidence="8" id="KW-0472">Membrane</keyword>
<sequence>MSLSIWFATAALAVQAGSIGALLARKHIGSVPTHNATRPPITILRPVCGLENNLERCLESTFDLRWPSFEVIFCVAHEDDPAAAVVRSLLARHPERDAQLLVGEDAISVNPKMNNLVKGWRSARHDWIVIVDSNVLMPPDQLERMLARWDDETGLVCAPPIGTEPQNFAAEVESVWLNSFQARWQLLADSIGQGFAQGKAMLLNRSIISDLGGFERLGDAVAEDAAATHLVREAGLKVRLVHEPFAQPLGKRSAGSVWKRQLRWARLRRASFPLYFLPEVAVGATLPTLCLAGAAVSGTIPVVTPLVYLALWYSTEILLARSYGWPSGWRSFAAMIVRDLALPPLFIAAWFGSDFVWRGNAMTVAEEGSRPLRLRRAVARTREKARALVATLSH</sequence>
<comment type="caution">
    <text evidence="9">The sequence shown here is derived from an EMBL/GenBank/DDBJ whole genome shotgun (WGS) entry which is preliminary data.</text>
</comment>
<dbReference type="PANTHER" id="PTHR12726">
    <property type="entry name" value="CERAMIDE GLUCOSYLTRANSFERASE"/>
    <property type="match status" value="1"/>
</dbReference>